<protein>
    <submittedName>
        <fullName evidence="2">Uncharacterized protein</fullName>
    </submittedName>
</protein>
<proteinExistence type="predicted"/>
<evidence type="ECO:0000313" key="2">
    <source>
        <dbReference type="EnsemblPlants" id="OPUNC02G01500.1"/>
    </source>
</evidence>
<accession>A0A0E0JUZ3</accession>
<feature type="region of interest" description="Disordered" evidence="1">
    <location>
        <begin position="1"/>
        <end position="20"/>
    </location>
</feature>
<reference evidence="2" key="2">
    <citation type="submission" date="2018-05" db="EMBL/GenBank/DDBJ databases">
        <title>OpunRS2 (Oryza punctata Reference Sequence Version 2).</title>
        <authorList>
            <person name="Zhang J."/>
            <person name="Kudrna D."/>
            <person name="Lee S."/>
            <person name="Talag J."/>
            <person name="Welchert J."/>
            <person name="Wing R.A."/>
        </authorList>
    </citation>
    <scope>NUCLEOTIDE SEQUENCE [LARGE SCALE GENOMIC DNA]</scope>
</reference>
<dbReference type="HOGENOM" id="CLU_1780445_0_0_1"/>
<reference evidence="2" key="1">
    <citation type="submission" date="2015-04" db="UniProtKB">
        <authorList>
            <consortium name="EnsemblPlants"/>
        </authorList>
    </citation>
    <scope>IDENTIFICATION</scope>
</reference>
<dbReference type="Proteomes" id="UP000026962">
    <property type="component" value="Chromosome 2"/>
</dbReference>
<evidence type="ECO:0000313" key="3">
    <source>
        <dbReference type="Proteomes" id="UP000026962"/>
    </source>
</evidence>
<evidence type="ECO:0000256" key="1">
    <source>
        <dbReference type="SAM" id="MobiDB-lite"/>
    </source>
</evidence>
<dbReference type="EnsemblPlants" id="OPUNC02G01500.1">
    <property type="protein sequence ID" value="OPUNC02G01500.1"/>
    <property type="gene ID" value="OPUNC02G01500"/>
</dbReference>
<keyword evidence="3" id="KW-1185">Reference proteome</keyword>
<organism evidence="2">
    <name type="scientific">Oryza punctata</name>
    <name type="common">Red rice</name>
    <dbReference type="NCBI Taxonomy" id="4537"/>
    <lineage>
        <taxon>Eukaryota</taxon>
        <taxon>Viridiplantae</taxon>
        <taxon>Streptophyta</taxon>
        <taxon>Embryophyta</taxon>
        <taxon>Tracheophyta</taxon>
        <taxon>Spermatophyta</taxon>
        <taxon>Magnoliopsida</taxon>
        <taxon>Liliopsida</taxon>
        <taxon>Poales</taxon>
        <taxon>Poaceae</taxon>
        <taxon>BOP clade</taxon>
        <taxon>Oryzoideae</taxon>
        <taxon>Oryzeae</taxon>
        <taxon>Oryzinae</taxon>
        <taxon>Oryza</taxon>
    </lineage>
</organism>
<sequence length="146" mass="16203">MDGVEPSCATPPVEGLQPPMMPATKLEEAEPAQQLARTRWLSLIEVGLFWIGGQRARPCFLAELHRPRQPRLTHVAKPTTSAAPSLWAASAPLHPVVSKRIRNSAELAASTSRRRQGNRSRLTRRRLLLCPASASVRARPPLPRRR</sequence>
<name>A0A0E0JUZ3_ORYPU</name>
<dbReference type="Gramene" id="OPUNC02G01500.1">
    <property type="protein sequence ID" value="OPUNC02G01500.1"/>
    <property type="gene ID" value="OPUNC02G01500"/>
</dbReference>
<dbReference type="AlphaFoldDB" id="A0A0E0JUZ3"/>